<name>A0A3B0TW18_9ZZZZ</name>
<dbReference type="EC" id="1.4.99.1" evidence="4"/>
<feature type="domain" description="FAD dependent oxidoreductase" evidence="3">
    <location>
        <begin position="33"/>
        <end position="427"/>
    </location>
</feature>
<feature type="region of interest" description="Disordered" evidence="2">
    <location>
        <begin position="1"/>
        <end position="30"/>
    </location>
</feature>
<dbReference type="Gene3D" id="3.50.50.60">
    <property type="entry name" value="FAD/NAD(P)-binding domain"/>
    <property type="match status" value="2"/>
</dbReference>
<gene>
    <name evidence="4" type="ORF">MNBD_ALPHA12-1318</name>
</gene>
<dbReference type="GO" id="GO:0005886">
    <property type="term" value="C:plasma membrane"/>
    <property type="evidence" value="ECO:0007669"/>
    <property type="project" value="TreeGrafter"/>
</dbReference>
<dbReference type="InterPro" id="IPR006076">
    <property type="entry name" value="FAD-dep_OxRdtase"/>
</dbReference>
<accession>A0A3B0TW18</accession>
<proteinExistence type="inferred from homology"/>
<evidence type="ECO:0000259" key="3">
    <source>
        <dbReference type="Pfam" id="PF01266"/>
    </source>
</evidence>
<dbReference type="SUPFAM" id="SSF51905">
    <property type="entry name" value="FAD/NAD(P)-binding domain"/>
    <property type="match status" value="1"/>
</dbReference>
<feature type="compositionally biased region" description="Low complexity" evidence="2">
    <location>
        <begin position="12"/>
        <end position="30"/>
    </location>
</feature>
<evidence type="ECO:0000256" key="2">
    <source>
        <dbReference type="SAM" id="MobiDB-lite"/>
    </source>
</evidence>
<dbReference type="EMBL" id="UOEO01000198">
    <property type="protein sequence ID" value="VAW22198.1"/>
    <property type="molecule type" value="Genomic_DNA"/>
</dbReference>
<dbReference type="GO" id="GO:0005737">
    <property type="term" value="C:cytoplasm"/>
    <property type="evidence" value="ECO:0007669"/>
    <property type="project" value="TreeGrafter"/>
</dbReference>
<dbReference type="SUPFAM" id="SSF54373">
    <property type="entry name" value="FAD-linked reductases, C-terminal domain"/>
    <property type="match status" value="1"/>
</dbReference>
<dbReference type="InterPro" id="IPR036188">
    <property type="entry name" value="FAD/NAD-bd_sf"/>
</dbReference>
<reference evidence="4" key="1">
    <citation type="submission" date="2018-06" db="EMBL/GenBank/DDBJ databases">
        <authorList>
            <person name="Zhirakovskaya E."/>
        </authorList>
    </citation>
    <scope>NUCLEOTIDE SEQUENCE</scope>
</reference>
<dbReference type="PANTHER" id="PTHR13847">
    <property type="entry name" value="SARCOSINE DEHYDROGENASE-RELATED"/>
    <property type="match status" value="1"/>
</dbReference>
<evidence type="ECO:0000256" key="1">
    <source>
        <dbReference type="ARBA" id="ARBA00009410"/>
    </source>
</evidence>
<dbReference type="AlphaFoldDB" id="A0A3B0TW18"/>
<dbReference type="GO" id="GO:0055130">
    <property type="term" value="P:D-alanine catabolic process"/>
    <property type="evidence" value="ECO:0007669"/>
    <property type="project" value="TreeGrafter"/>
</dbReference>
<dbReference type="PANTHER" id="PTHR13847:SF280">
    <property type="entry name" value="D-AMINO ACID DEHYDROGENASE"/>
    <property type="match status" value="1"/>
</dbReference>
<dbReference type="Pfam" id="PF01266">
    <property type="entry name" value="DAO"/>
    <property type="match status" value="1"/>
</dbReference>
<keyword evidence="4" id="KW-0560">Oxidoreductase</keyword>
<organism evidence="4">
    <name type="scientific">hydrothermal vent metagenome</name>
    <dbReference type="NCBI Taxonomy" id="652676"/>
    <lineage>
        <taxon>unclassified sequences</taxon>
        <taxon>metagenomes</taxon>
        <taxon>ecological metagenomes</taxon>
    </lineage>
</organism>
<sequence length="442" mass="47866">MAASLKEKKPNSRPSAPRAPSAPRDPSTPRVPRVIVVGAGIIGLTTALRLAEAGFDVTVLEQENGACEGTSHANAGQLLYDRIGAMGSPEFLFGVPKILFDSSQGILVWGLANPAKWPWALAFLRQCTNRAWQNNTKKLLEIAHRSRAGMSALNKRHSIEFDWRKPGKIYLYSTPKELEAAQGPLQFQSQFGGRDQLLSAGECIEHEPALKATSRKIAGGVLVPDAEVGDCNKFGRALGDILVEKLGARIKYGVKVLRLVQGQNRVEALETSQGLLEAELFVLATGTMTGKFLGARFEGKMPITGVKGISVTFPAGPVAPNCSVADTAKKIIMLGLGDRVRVTGYGIFSDKTDIRQQHVRLLIDKARALMPNAANFDQPQEIWAGLRPTTPNDLPMIERAGYQNLYVNAGHGSLGWTLALGSAEILLDKIMIEFGRDLPPEN</sequence>
<dbReference type="GO" id="GO:0008718">
    <property type="term" value="F:D-amino-acid dehydrogenase activity"/>
    <property type="evidence" value="ECO:0007669"/>
    <property type="project" value="TreeGrafter"/>
</dbReference>
<evidence type="ECO:0000313" key="4">
    <source>
        <dbReference type="EMBL" id="VAW22198.1"/>
    </source>
</evidence>
<dbReference type="Gene3D" id="3.30.9.10">
    <property type="entry name" value="D-Amino Acid Oxidase, subunit A, domain 2"/>
    <property type="match status" value="1"/>
</dbReference>
<feature type="compositionally biased region" description="Basic and acidic residues" evidence="2">
    <location>
        <begin position="1"/>
        <end position="10"/>
    </location>
</feature>
<comment type="similarity">
    <text evidence="1">Belongs to the DadA oxidoreductase family.</text>
</comment>
<protein>
    <submittedName>
        <fullName evidence="4">D-amino acid dehydrogenase small subunit</fullName>
        <ecNumber evidence="4">1.4.99.1</ecNumber>
    </submittedName>
</protein>